<organism evidence="1 2">
    <name type="scientific">Mycena indigotica</name>
    <dbReference type="NCBI Taxonomy" id="2126181"/>
    <lineage>
        <taxon>Eukaryota</taxon>
        <taxon>Fungi</taxon>
        <taxon>Dikarya</taxon>
        <taxon>Basidiomycota</taxon>
        <taxon>Agaricomycotina</taxon>
        <taxon>Agaricomycetes</taxon>
        <taxon>Agaricomycetidae</taxon>
        <taxon>Agaricales</taxon>
        <taxon>Marasmiineae</taxon>
        <taxon>Mycenaceae</taxon>
        <taxon>Mycena</taxon>
    </lineage>
</organism>
<reference evidence="1" key="1">
    <citation type="submission" date="2020-05" db="EMBL/GenBank/DDBJ databases">
        <title>Mycena genomes resolve the evolution of fungal bioluminescence.</title>
        <authorList>
            <person name="Tsai I.J."/>
        </authorList>
    </citation>
    <scope>NUCLEOTIDE SEQUENCE</scope>
    <source>
        <strain evidence="1">171206Taipei</strain>
    </source>
</reference>
<comment type="caution">
    <text evidence="1">The sequence shown here is derived from an EMBL/GenBank/DDBJ whole genome shotgun (WGS) entry which is preliminary data.</text>
</comment>
<protein>
    <submittedName>
        <fullName evidence="1">Uncharacterized protein</fullName>
    </submittedName>
</protein>
<keyword evidence="2" id="KW-1185">Reference proteome</keyword>
<evidence type="ECO:0000313" key="1">
    <source>
        <dbReference type="EMBL" id="KAF7301765.1"/>
    </source>
</evidence>
<evidence type="ECO:0000313" key="2">
    <source>
        <dbReference type="Proteomes" id="UP000636479"/>
    </source>
</evidence>
<dbReference type="RefSeq" id="XP_037219765.1">
    <property type="nucleotide sequence ID" value="XM_037364121.1"/>
</dbReference>
<dbReference type="AlphaFoldDB" id="A0A8H6SPT7"/>
<name>A0A8H6SPT7_9AGAR</name>
<dbReference type="Proteomes" id="UP000636479">
    <property type="component" value="Unassembled WGS sequence"/>
</dbReference>
<accession>A0A8H6SPT7</accession>
<gene>
    <name evidence="1" type="ORF">MIND_00742100</name>
</gene>
<dbReference type="EMBL" id="JACAZF010000006">
    <property type="protein sequence ID" value="KAF7301765.1"/>
    <property type="molecule type" value="Genomic_DNA"/>
</dbReference>
<proteinExistence type="predicted"/>
<dbReference type="GeneID" id="59346637"/>
<sequence>MLGFFQSSFRAIADSLKPSVPPPPAPKENLEDLSIRHLLVRAELLRMSTLKWERLARLPERTEDERAEAAHIYSQVKEQHAKVQEIILLKQRPPAKKSV</sequence>